<name>A0A290WW99_9BURK</name>
<dbReference type="PROSITE" id="PS50885">
    <property type="entry name" value="HAMP"/>
    <property type="match status" value="1"/>
</dbReference>
<keyword evidence="5" id="KW-0808">Transferase</keyword>
<dbReference type="InterPro" id="IPR005467">
    <property type="entry name" value="His_kinase_dom"/>
</dbReference>
<keyword evidence="10 13" id="KW-1133">Transmembrane helix</keyword>
<sequence length="465" mass="51077">MMPAIPGNAGAWSLRRTLLAVLLGLTFILWGFSAAIVYLEAGRESQELFDQSLAETGHLLLSLAEHEVQEHGASTSLVMPVAQNRNHRQYLLFQVWDAQQRLRYKNAGAPDRAFAAPADVGYSWHDNDGRLWRIYTSWNHNAQLQIQVAEPASHRQEISSRFALKLLAIGLPMAALAALAIWWSINRVFRALRRSADEVALRTPDDLASVSVTGAPLEVQPLLQAINRLFLRVRQTREQEQRFTADAAHELRTPLAAIKTNLQVLQRARSDAERKESVMGLGLSVDRATRLVGQLLTLSRLDPQSQPPPDLPVLDLAAVLAEQLPAWMAQAQRQDLLLRADLATAPCRLQLDHVLILARNLMDNAMRYTPAGGTLVLACRTEADGVLLRVSDTGPGIAEQLRERVFERFFRAAGAHQPGSGLGLSIVRRIAETHGASVQLAAGPDGAGLVVTVCFPVPADVPMHT</sequence>
<keyword evidence="6 13" id="KW-0812">Transmembrane</keyword>
<keyword evidence="4" id="KW-0597">Phosphoprotein</keyword>
<dbReference type="InterPro" id="IPR003661">
    <property type="entry name" value="HisK_dim/P_dom"/>
</dbReference>
<dbReference type="InterPro" id="IPR004358">
    <property type="entry name" value="Sig_transdc_His_kin-like_C"/>
</dbReference>
<dbReference type="PROSITE" id="PS50109">
    <property type="entry name" value="HIS_KIN"/>
    <property type="match status" value="1"/>
</dbReference>
<evidence type="ECO:0000256" key="4">
    <source>
        <dbReference type="ARBA" id="ARBA00022553"/>
    </source>
</evidence>
<dbReference type="GO" id="GO:0000155">
    <property type="term" value="F:phosphorelay sensor kinase activity"/>
    <property type="evidence" value="ECO:0007669"/>
    <property type="project" value="InterPro"/>
</dbReference>
<dbReference type="GO" id="GO:0005886">
    <property type="term" value="C:plasma membrane"/>
    <property type="evidence" value="ECO:0007669"/>
    <property type="project" value="TreeGrafter"/>
</dbReference>
<dbReference type="CDD" id="cd00075">
    <property type="entry name" value="HATPase"/>
    <property type="match status" value="1"/>
</dbReference>
<protein>
    <recommendedName>
        <fullName evidence="3">histidine kinase</fullName>
        <ecNumber evidence="3">2.7.13.3</ecNumber>
    </recommendedName>
</protein>
<dbReference type="Pfam" id="PF08521">
    <property type="entry name" value="2CSK_N"/>
    <property type="match status" value="1"/>
</dbReference>
<gene>
    <name evidence="16" type="ORF">CNX70_14230</name>
</gene>
<keyword evidence="17" id="KW-1185">Reference proteome</keyword>
<dbReference type="Proteomes" id="UP000218437">
    <property type="component" value="Chromosome"/>
</dbReference>
<accession>A0A290WW99</accession>
<evidence type="ECO:0000256" key="8">
    <source>
        <dbReference type="ARBA" id="ARBA00022777"/>
    </source>
</evidence>
<evidence type="ECO:0000256" key="2">
    <source>
        <dbReference type="ARBA" id="ARBA00004141"/>
    </source>
</evidence>
<evidence type="ECO:0000256" key="5">
    <source>
        <dbReference type="ARBA" id="ARBA00022679"/>
    </source>
</evidence>
<evidence type="ECO:0000259" key="14">
    <source>
        <dbReference type="PROSITE" id="PS50109"/>
    </source>
</evidence>
<keyword evidence="7" id="KW-0547">Nucleotide-binding</keyword>
<dbReference type="SUPFAM" id="SSF47384">
    <property type="entry name" value="Homodimeric domain of signal transducing histidine kinase"/>
    <property type="match status" value="1"/>
</dbReference>
<comment type="catalytic activity">
    <reaction evidence="1">
        <text>ATP + protein L-histidine = ADP + protein N-phospho-L-histidine.</text>
        <dbReference type="EC" id="2.7.13.3"/>
    </reaction>
</comment>
<evidence type="ECO:0000256" key="10">
    <source>
        <dbReference type="ARBA" id="ARBA00022989"/>
    </source>
</evidence>
<organism evidence="16 17">
    <name type="scientific">Janthinobacterium svalbardensis</name>
    <dbReference type="NCBI Taxonomy" id="368607"/>
    <lineage>
        <taxon>Bacteria</taxon>
        <taxon>Pseudomonadati</taxon>
        <taxon>Pseudomonadota</taxon>
        <taxon>Betaproteobacteria</taxon>
        <taxon>Burkholderiales</taxon>
        <taxon>Oxalobacteraceae</taxon>
        <taxon>Janthinobacterium</taxon>
    </lineage>
</organism>
<dbReference type="InterPro" id="IPR036097">
    <property type="entry name" value="HisK_dim/P_sf"/>
</dbReference>
<proteinExistence type="predicted"/>
<dbReference type="InterPro" id="IPR036890">
    <property type="entry name" value="HATPase_C_sf"/>
</dbReference>
<dbReference type="InterPro" id="IPR050428">
    <property type="entry name" value="TCS_sensor_his_kinase"/>
</dbReference>
<evidence type="ECO:0000256" key="7">
    <source>
        <dbReference type="ARBA" id="ARBA00022741"/>
    </source>
</evidence>
<keyword evidence="9" id="KW-0067">ATP-binding</keyword>
<dbReference type="Pfam" id="PF02518">
    <property type="entry name" value="HATPase_c"/>
    <property type="match status" value="1"/>
</dbReference>
<dbReference type="AlphaFoldDB" id="A0A290WW99"/>
<evidence type="ECO:0000259" key="15">
    <source>
        <dbReference type="PROSITE" id="PS50885"/>
    </source>
</evidence>
<reference evidence="16 17" key="1">
    <citation type="submission" date="2017-09" db="EMBL/GenBank/DDBJ databases">
        <title>Complete genome sequence of Janthinobacterium svalbardensis PAMC 27463.</title>
        <authorList>
            <person name="Cho Y.-J."/>
            <person name="Cho A."/>
            <person name="Kim O.-S."/>
            <person name="Lee J.-I."/>
        </authorList>
    </citation>
    <scope>NUCLEOTIDE SEQUENCE [LARGE SCALE GENOMIC DNA]</scope>
    <source>
        <strain evidence="16 17">PAMC 27463</strain>
    </source>
</reference>
<evidence type="ECO:0000256" key="9">
    <source>
        <dbReference type="ARBA" id="ARBA00022840"/>
    </source>
</evidence>
<dbReference type="SMART" id="SM00387">
    <property type="entry name" value="HATPase_c"/>
    <property type="match status" value="1"/>
</dbReference>
<evidence type="ECO:0000256" key="11">
    <source>
        <dbReference type="ARBA" id="ARBA00023012"/>
    </source>
</evidence>
<dbReference type="PANTHER" id="PTHR45436">
    <property type="entry name" value="SENSOR HISTIDINE KINASE YKOH"/>
    <property type="match status" value="1"/>
</dbReference>
<evidence type="ECO:0000313" key="16">
    <source>
        <dbReference type="EMBL" id="ATD61185.1"/>
    </source>
</evidence>
<dbReference type="SUPFAM" id="SSF55874">
    <property type="entry name" value="ATPase domain of HSP90 chaperone/DNA topoisomerase II/histidine kinase"/>
    <property type="match status" value="1"/>
</dbReference>
<dbReference type="CDD" id="cd00082">
    <property type="entry name" value="HisKA"/>
    <property type="match status" value="1"/>
</dbReference>
<evidence type="ECO:0000256" key="3">
    <source>
        <dbReference type="ARBA" id="ARBA00012438"/>
    </source>
</evidence>
<comment type="subcellular location">
    <subcellularLocation>
        <location evidence="2">Membrane</location>
        <topology evidence="2">Multi-pass membrane protein</topology>
    </subcellularLocation>
</comment>
<keyword evidence="12 13" id="KW-0472">Membrane</keyword>
<dbReference type="KEGG" id="jsv:CNX70_14230"/>
<dbReference type="Gene3D" id="1.10.287.130">
    <property type="match status" value="1"/>
</dbReference>
<dbReference type="Pfam" id="PF00512">
    <property type="entry name" value="HisKA"/>
    <property type="match status" value="1"/>
</dbReference>
<dbReference type="PRINTS" id="PR00344">
    <property type="entry name" value="BCTRLSENSOR"/>
</dbReference>
<dbReference type="InterPro" id="IPR013727">
    <property type="entry name" value="2CSK_N"/>
</dbReference>
<dbReference type="GO" id="GO:0005524">
    <property type="term" value="F:ATP binding"/>
    <property type="evidence" value="ECO:0007669"/>
    <property type="project" value="UniProtKB-KW"/>
</dbReference>
<evidence type="ECO:0000256" key="12">
    <source>
        <dbReference type="ARBA" id="ARBA00023136"/>
    </source>
</evidence>
<dbReference type="InterPro" id="IPR003594">
    <property type="entry name" value="HATPase_dom"/>
</dbReference>
<dbReference type="PANTHER" id="PTHR45436:SF14">
    <property type="entry name" value="SENSOR PROTEIN QSEC"/>
    <property type="match status" value="1"/>
</dbReference>
<evidence type="ECO:0000256" key="1">
    <source>
        <dbReference type="ARBA" id="ARBA00000085"/>
    </source>
</evidence>
<dbReference type="SMART" id="SM00388">
    <property type="entry name" value="HisKA"/>
    <property type="match status" value="1"/>
</dbReference>
<dbReference type="EC" id="2.7.13.3" evidence="3"/>
<feature type="domain" description="Histidine kinase" evidence="14">
    <location>
        <begin position="246"/>
        <end position="459"/>
    </location>
</feature>
<feature type="domain" description="HAMP" evidence="15">
    <location>
        <begin position="183"/>
        <end position="238"/>
    </location>
</feature>
<evidence type="ECO:0000313" key="17">
    <source>
        <dbReference type="Proteomes" id="UP000218437"/>
    </source>
</evidence>
<dbReference type="EMBL" id="CP023422">
    <property type="protein sequence ID" value="ATD61185.1"/>
    <property type="molecule type" value="Genomic_DNA"/>
</dbReference>
<feature type="transmembrane region" description="Helical" evidence="13">
    <location>
        <begin position="162"/>
        <end position="185"/>
    </location>
</feature>
<keyword evidence="11" id="KW-0902">Two-component regulatory system</keyword>
<keyword evidence="8 16" id="KW-0418">Kinase</keyword>
<dbReference type="InterPro" id="IPR003660">
    <property type="entry name" value="HAMP_dom"/>
</dbReference>
<evidence type="ECO:0000256" key="13">
    <source>
        <dbReference type="SAM" id="Phobius"/>
    </source>
</evidence>
<dbReference type="Gene3D" id="3.30.565.10">
    <property type="entry name" value="Histidine kinase-like ATPase, C-terminal domain"/>
    <property type="match status" value="1"/>
</dbReference>
<evidence type="ECO:0000256" key="6">
    <source>
        <dbReference type="ARBA" id="ARBA00022692"/>
    </source>
</evidence>